<dbReference type="EMBL" id="LT554251">
    <property type="protein sequence ID" value="SAM03752.1"/>
    <property type="molecule type" value="Genomic_DNA"/>
</dbReference>
<dbReference type="Proteomes" id="UP000078561">
    <property type="component" value="Unassembled WGS sequence"/>
</dbReference>
<evidence type="ECO:0000313" key="1">
    <source>
        <dbReference type="EMBL" id="SAM03752.1"/>
    </source>
</evidence>
<dbReference type="AlphaFoldDB" id="A0A163TDE8"/>
<protein>
    <submittedName>
        <fullName evidence="1">Uncharacterized protein</fullName>
    </submittedName>
</protein>
<accession>A0A163TDE8</accession>
<reference evidence="1" key="1">
    <citation type="submission" date="2016-04" db="EMBL/GenBank/DDBJ databases">
        <authorList>
            <person name="Evans L.H."/>
            <person name="Alamgir A."/>
            <person name="Owens N."/>
            <person name="Weber N.D."/>
            <person name="Virtaneva K."/>
            <person name="Barbian K."/>
            <person name="Babar A."/>
            <person name="Rosenke K."/>
        </authorList>
    </citation>
    <scope>NUCLEOTIDE SEQUENCE [LARGE SCALE GENOMIC DNA]</scope>
    <source>
        <strain evidence="1">CBS 101.48</strain>
    </source>
</reference>
<keyword evidence="2" id="KW-1185">Reference proteome</keyword>
<gene>
    <name evidence="1" type="primary">ABSGL_09597.1 scaffold 11407</name>
</gene>
<proteinExistence type="predicted"/>
<sequence>MMTKTIRDKYLLDPYNHNRGIELFCSEASMAAVLKPNRYSVKPAVGGISQKMMKYVFYTVEEVEEANDWRELLKDNRSPGKIMSGRAYLVLVGTMLEAGRRQDIEAFETLLIQQITSNILILPSLERGRESPLTFQKPHQHTGHGPADMLVPSKGLWHSFWWKPEGSLSWWFSPDMTNGGKLIFIGIPFDISKTPPAHRPRPCSHVGTFKSPDMTKGDVLKY</sequence>
<dbReference type="InParanoid" id="A0A163TDE8"/>
<name>A0A163TDE8_ABSGL</name>
<organism evidence="1">
    <name type="scientific">Absidia glauca</name>
    <name type="common">Pin mould</name>
    <dbReference type="NCBI Taxonomy" id="4829"/>
    <lineage>
        <taxon>Eukaryota</taxon>
        <taxon>Fungi</taxon>
        <taxon>Fungi incertae sedis</taxon>
        <taxon>Mucoromycota</taxon>
        <taxon>Mucoromycotina</taxon>
        <taxon>Mucoromycetes</taxon>
        <taxon>Mucorales</taxon>
        <taxon>Cunninghamellaceae</taxon>
        <taxon>Absidia</taxon>
    </lineage>
</organism>
<evidence type="ECO:0000313" key="2">
    <source>
        <dbReference type="Proteomes" id="UP000078561"/>
    </source>
</evidence>